<comment type="similarity">
    <text evidence="1">Belongs to the enoyl-CoA hydratase/isomerase family.</text>
</comment>
<dbReference type="EC" id="4.2.1.17" evidence="2"/>
<dbReference type="PANTHER" id="PTHR11941:SF54">
    <property type="entry name" value="ENOYL-COA HYDRATASE, MITOCHONDRIAL"/>
    <property type="match status" value="1"/>
</dbReference>
<dbReference type="SUPFAM" id="SSF52096">
    <property type="entry name" value="ClpP/crotonase"/>
    <property type="match status" value="1"/>
</dbReference>
<evidence type="ECO:0000256" key="3">
    <source>
        <dbReference type="ARBA" id="ARBA00023239"/>
    </source>
</evidence>
<dbReference type="PANTHER" id="PTHR11941">
    <property type="entry name" value="ENOYL-COA HYDRATASE-RELATED"/>
    <property type="match status" value="1"/>
</dbReference>
<dbReference type="InterPro" id="IPR001753">
    <property type="entry name" value="Enoyl-CoA_hydra/iso"/>
</dbReference>
<dbReference type="AlphaFoldDB" id="A0AA35VTR1"/>
<dbReference type="Gene3D" id="3.90.226.10">
    <property type="entry name" value="2-enoyl-CoA Hydratase, Chain A, domain 1"/>
    <property type="match status" value="1"/>
</dbReference>
<dbReference type="Gene3D" id="1.10.12.10">
    <property type="entry name" value="Lyase 2-enoyl-coa Hydratase, Chain A, domain 2"/>
    <property type="match status" value="1"/>
</dbReference>
<dbReference type="CDD" id="cd06558">
    <property type="entry name" value="crotonase-like"/>
    <property type="match status" value="1"/>
</dbReference>
<evidence type="ECO:0000313" key="5">
    <source>
        <dbReference type="Proteomes" id="UP001174909"/>
    </source>
</evidence>
<keyword evidence="3" id="KW-0456">Lyase</keyword>
<dbReference type="FunFam" id="1.10.12.10:FF:000001">
    <property type="entry name" value="Probable enoyl-CoA hydratase, mitochondrial"/>
    <property type="match status" value="1"/>
</dbReference>
<evidence type="ECO:0000256" key="1">
    <source>
        <dbReference type="ARBA" id="ARBA00005254"/>
    </source>
</evidence>
<reference evidence="4" key="1">
    <citation type="submission" date="2023-03" db="EMBL/GenBank/DDBJ databases">
        <authorList>
            <person name="Steffen K."/>
            <person name="Cardenas P."/>
        </authorList>
    </citation>
    <scope>NUCLEOTIDE SEQUENCE</scope>
</reference>
<dbReference type="EMBL" id="CASHTH010000132">
    <property type="protein sequence ID" value="CAI7991953.1"/>
    <property type="molecule type" value="Genomic_DNA"/>
</dbReference>
<dbReference type="InterPro" id="IPR029045">
    <property type="entry name" value="ClpP/crotonase-like_dom_sf"/>
</dbReference>
<dbReference type="Proteomes" id="UP001174909">
    <property type="component" value="Unassembled WGS sequence"/>
</dbReference>
<organism evidence="4 5">
    <name type="scientific">Geodia barretti</name>
    <name type="common">Barrett's horny sponge</name>
    <dbReference type="NCBI Taxonomy" id="519541"/>
    <lineage>
        <taxon>Eukaryota</taxon>
        <taxon>Metazoa</taxon>
        <taxon>Porifera</taxon>
        <taxon>Demospongiae</taxon>
        <taxon>Heteroscleromorpha</taxon>
        <taxon>Tetractinellida</taxon>
        <taxon>Astrophorina</taxon>
        <taxon>Geodiidae</taxon>
        <taxon>Geodia</taxon>
    </lineage>
</organism>
<accession>A0AA35VTR1</accession>
<dbReference type="GO" id="GO:0006635">
    <property type="term" value="P:fatty acid beta-oxidation"/>
    <property type="evidence" value="ECO:0007669"/>
    <property type="project" value="TreeGrafter"/>
</dbReference>
<evidence type="ECO:0000256" key="2">
    <source>
        <dbReference type="ARBA" id="ARBA00012076"/>
    </source>
</evidence>
<keyword evidence="5" id="KW-1185">Reference proteome</keyword>
<dbReference type="Pfam" id="PF00378">
    <property type="entry name" value="ECH_1"/>
    <property type="match status" value="1"/>
</dbReference>
<gene>
    <name evidence="4" type="ORF">GBAR_LOCUS868</name>
</gene>
<evidence type="ECO:0000313" key="4">
    <source>
        <dbReference type="EMBL" id="CAI7991953.1"/>
    </source>
</evidence>
<name>A0AA35VTR1_GEOBA</name>
<dbReference type="InterPro" id="IPR014748">
    <property type="entry name" value="Enoyl-CoA_hydra_C"/>
</dbReference>
<comment type="caution">
    <text evidence="4">The sequence shown here is derived from an EMBL/GenBank/DDBJ whole genome shotgun (WGS) entry which is preliminary data.</text>
</comment>
<protein>
    <recommendedName>
        <fullName evidence="2">enoyl-CoA hydratase</fullName>
        <ecNumber evidence="2">4.2.1.17</ecNumber>
    </recommendedName>
</protein>
<proteinExistence type="inferred from homology"/>
<sequence length="260" mass="27280">MRYQRIKHILEPPYAEIQLIPAGGPITIDELLAAEIIDICDELLFQDDIRVVSITGQGQAFATGRISPPADIVGADSSQQLDWINGLKAAGAVAGLPMPVVAVLNGDATAHGLELALAADLRIAADFVVVAAGKIGQVGFPFDGATQRLPRLVGPALARDMLLTGRTLTASECLDAGLVNRVVAANELSAAARALASKIVDAAPIASRFAKEAVNAAGDMTLAQGLRLEADLSIILQSTSDREEGLLAFREKRVARFLGR</sequence>
<dbReference type="GO" id="GO:0004300">
    <property type="term" value="F:enoyl-CoA hydratase activity"/>
    <property type="evidence" value="ECO:0007669"/>
    <property type="project" value="UniProtKB-EC"/>
</dbReference>